<proteinExistence type="predicted"/>
<evidence type="ECO:0000313" key="1">
    <source>
        <dbReference type="EMBL" id="DAE01937.1"/>
    </source>
</evidence>
<dbReference type="SUPFAM" id="SSF56826">
    <property type="entry name" value="Upper collar protein gp10 (connector protein)"/>
    <property type="match status" value="1"/>
</dbReference>
<dbReference type="Gene3D" id="3.30.1350.20">
    <property type="entry name" value="Bacteriophage PHI-29 conector. Domain 3"/>
    <property type="match status" value="1"/>
</dbReference>
<organism evidence="1">
    <name type="scientific">Podoviridae sp. ctQZJ2</name>
    <dbReference type="NCBI Taxonomy" id="2825248"/>
    <lineage>
        <taxon>Viruses</taxon>
        <taxon>Duplodnaviria</taxon>
        <taxon>Heunggongvirae</taxon>
        <taxon>Uroviricota</taxon>
        <taxon>Caudoviricetes</taxon>
    </lineage>
</organism>
<name>A0A8S5P677_9CAUD</name>
<dbReference type="Gene3D" id="2.40.500.10">
    <property type="entry name" value="Upper collar protein gp10 (connector protein)"/>
    <property type="match status" value="1"/>
</dbReference>
<sequence>MGRRKTPNQRNRNFLESAKLNNITFQYYLDLLQQLAISRFEWKNLPKTVDERYLELTLFFDGFAVFFEDEVLGSLALKAMINGRYNLYDIPIRRIAYANNGYRRNLNSKNSVVLFNNMIHTPAYDTVLLFAQRLANLDRIIDVNCNTQKTPVLIECDENERLTMQNAYQQFDGNAPVIYGKKGIKEGLTVLKTDAPYTADKLYELKSKIFNEALTYLGIVNVNENKRERMITDEVVRSMGGAMMMRESVLTARKQACEQINDMFGLNISVEFKDGGVNNVNLYSGGTQDMSVNRGTEQNSSV</sequence>
<reference evidence="1" key="1">
    <citation type="journal article" date="2021" name="Proc. Natl. Acad. Sci. U.S.A.">
        <title>A Catalog of Tens of Thousands of Viruses from Human Metagenomes Reveals Hidden Associations with Chronic Diseases.</title>
        <authorList>
            <person name="Tisza M.J."/>
            <person name="Buck C.B."/>
        </authorList>
    </citation>
    <scope>NUCLEOTIDE SEQUENCE</scope>
    <source>
        <strain evidence="1">CtQZJ2</strain>
    </source>
</reference>
<dbReference type="Gene3D" id="1.10.246.30">
    <property type="match status" value="1"/>
</dbReference>
<dbReference type="InterPro" id="IPR008016">
    <property type="entry name" value="Gp10"/>
</dbReference>
<dbReference type="Pfam" id="PF05352">
    <property type="entry name" value="Phage_connector"/>
    <property type="match status" value="1"/>
</dbReference>
<protein>
    <submittedName>
        <fullName evidence="1">Upper collar protein</fullName>
    </submittedName>
</protein>
<accession>A0A8S5P677</accession>
<dbReference type="InterPro" id="IPR036199">
    <property type="entry name" value="Gp10_sf"/>
</dbReference>
<dbReference type="EMBL" id="BK015337">
    <property type="protein sequence ID" value="DAE01937.1"/>
    <property type="molecule type" value="Genomic_DNA"/>
</dbReference>